<dbReference type="PROSITE" id="PS51257">
    <property type="entry name" value="PROKAR_LIPOPROTEIN"/>
    <property type="match status" value="1"/>
</dbReference>
<sequence length="203" mass="22218">MSVKKGVSLIGLLMVVGLISCSQPSIEPLDKDAVIVAFGDSLTVGYGVSEDKSYPAILQKLSGYQVVNEGVSGEVTREGVLRFSAVLERHQPQLVVLFEGGNDLLRNVPAIEIEKNLAQMIAIAQAQQVSVLLIGMPEKKLFSNTAPFYKKLSKQWQVPLEADIVGHLMIRASMKSDYIHFNEKGYQKLAKAIYEKLQVSGAL</sequence>
<evidence type="ECO:0000313" key="2">
    <source>
        <dbReference type="EMBL" id="VAW47203.1"/>
    </source>
</evidence>
<evidence type="ECO:0000259" key="1">
    <source>
        <dbReference type="Pfam" id="PF13472"/>
    </source>
</evidence>
<dbReference type="EMBL" id="UOFC01000128">
    <property type="protein sequence ID" value="VAW47203.1"/>
    <property type="molecule type" value="Genomic_DNA"/>
</dbReference>
<dbReference type="PANTHER" id="PTHR30383">
    <property type="entry name" value="THIOESTERASE 1/PROTEASE 1/LYSOPHOSPHOLIPASE L1"/>
    <property type="match status" value="1"/>
</dbReference>
<dbReference type="CDD" id="cd01822">
    <property type="entry name" value="Lysophospholipase_L1_like"/>
    <property type="match status" value="1"/>
</dbReference>
<dbReference type="InterPro" id="IPR036514">
    <property type="entry name" value="SGNH_hydro_sf"/>
</dbReference>
<dbReference type="InterPro" id="IPR013830">
    <property type="entry name" value="SGNH_hydro"/>
</dbReference>
<feature type="domain" description="SGNH hydrolase-type esterase" evidence="1">
    <location>
        <begin position="37"/>
        <end position="187"/>
    </location>
</feature>
<proteinExistence type="predicted"/>
<dbReference type="PANTHER" id="PTHR30383:SF24">
    <property type="entry name" value="THIOESTERASE 1_PROTEASE 1_LYSOPHOSPHOLIPASE L1"/>
    <property type="match status" value="1"/>
</dbReference>
<protein>
    <recommendedName>
        <fullName evidence="1">SGNH hydrolase-type esterase domain-containing protein</fullName>
    </recommendedName>
</protein>
<dbReference type="Pfam" id="PF13472">
    <property type="entry name" value="Lipase_GDSL_2"/>
    <property type="match status" value="1"/>
</dbReference>
<dbReference type="SUPFAM" id="SSF52266">
    <property type="entry name" value="SGNH hydrolase"/>
    <property type="match status" value="1"/>
</dbReference>
<dbReference type="AlphaFoldDB" id="A0A3B0W4C0"/>
<organism evidence="2">
    <name type="scientific">hydrothermal vent metagenome</name>
    <dbReference type="NCBI Taxonomy" id="652676"/>
    <lineage>
        <taxon>unclassified sequences</taxon>
        <taxon>metagenomes</taxon>
        <taxon>ecological metagenomes</taxon>
    </lineage>
</organism>
<dbReference type="GO" id="GO:0004622">
    <property type="term" value="F:phosphatidylcholine lysophospholipase activity"/>
    <property type="evidence" value="ECO:0007669"/>
    <property type="project" value="TreeGrafter"/>
</dbReference>
<gene>
    <name evidence="2" type="ORF">MNBD_GAMMA03-1524</name>
</gene>
<dbReference type="InterPro" id="IPR051532">
    <property type="entry name" value="Ester_Hydrolysis_Enzymes"/>
</dbReference>
<dbReference type="Gene3D" id="3.40.50.1110">
    <property type="entry name" value="SGNH hydrolase"/>
    <property type="match status" value="1"/>
</dbReference>
<accession>A0A3B0W4C0</accession>
<name>A0A3B0W4C0_9ZZZZ</name>
<reference evidence="2" key="1">
    <citation type="submission" date="2018-06" db="EMBL/GenBank/DDBJ databases">
        <authorList>
            <person name="Zhirakovskaya E."/>
        </authorList>
    </citation>
    <scope>NUCLEOTIDE SEQUENCE</scope>
</reference>